<evidence type="ECO:0000256" key="6">
    <source>
        <dbReference type="ARBA" id="ARBA00022777"/>
    </source>
</evidence>
<evidence type="ECO:0000256" key="8">
    <source>
        <dbReference type="ARBA" id="ARBA00048141"/>
    </source>
</evidence>
<name>A0A9X3UNX3_9HYPH</name>
<comment type="pathway">
    <text evidence="1 9">Amino-acid biosynthesis; L-arginine biosynthesis; N(2)-acetyl-L-ornithine from L-glutamate: step 2/4.</text>
</comment>
<reference evidence="11" key="1">
    <citation type="submission" date="2022-11" db="EMBL/GenBank/DDBJ databases">
        <title>Draft genome sequence of Hoeflea poritis E7-10 and Hoeflea prorocentri PM5-8, separated from scleractinian coral Porites lutea and marine dinoflagellate.</title>
        <authorList>
            <person name="Zhang G."/>
            <person name="Wei Q."/>
            <person name="Cai L."/>
        </authorList>
    </citation>
    <scope>NUCLEOTIDE SEQUENCE</scope>
    <source>
        <strain evidence="11">PM5-8</strain>
    </source>
</reference>
<keyword evidence="4 9" id="KW-0808">Transferase</keyword>
<sequence length="301" mass="31967">MADQQHDHSEDSQKQAKLLSQALPFMQRYEDCTIVVKYGGNAMGDAELGQAFARDVALLKQSGVNPIVVHGGGPQIGRMLSEMGIESKFEGGLRVTDERTVEIVEMVLAGSINKDIVAMINAEGEWAIGLCGKDGNMVFAEKAHKTFVDPDSNIERILDLGFVGDIVEVDRTLLDLLAKSEMIPVIAPVAPGRDGHTYNINADTFAGAIAGALNATRLLFLTDVPGVLDADGNLIKQLTVDEAKALIADGTVSGGMIPKVETCIHAIEAGVEGVVILNGKTAHAVLLELYTKHGAGTLIVR</sequence>
<keyword evidence="5 9" id="KW-0547">Nucleotide-binding</keyword>
<dbReference type="FunFam" id="3.40.1160.10:FF:000004">
    <property type="entry name" value="Acetylglutamate kinase"/>
    <property type="match status" value="1"/>
</dbReference>
<evidence type="ECO:0000256" key="7">
    <source>
        <dbReference type="ARBA" id="ARBA00022840"/>
    </source>
</evidence>
<keyword evidence="6 9" id="KW-0418">Kinase</keyword>
<dbReference type="NCBIfam" id="TIGR00761">
    <property type="entry name" value="argB"/>
    <property type="match status" value="1"/>
</dbReference>
<dbReference type="RefSeq" id="WP_267992132.1">
    <property type="nucleotide sequence ID" value="NZ_JAPJZI010000001.1"/>
</dbReference>
<dbReference type="GO" id="GO:0003991">
    <property type="term" value="F:acetylglutamate kinase activity"/>
    <property type="evidence" value="ECO:0007669"/>
    <property type="project" value="UniProtKB-UniRule"/>
</dbReference>
<dbReference type="HAMAP" id="MF_00082">
    <property type="entry name" value="ArgB"/>
    <property type="match status" value="1"/>
</dbReference>
<dbReference type="InterPro" id="IPR041727">
    <property type="entry name" value="NAGK-C"/>
</dbReference>
<keyword evidence="9" id="KW-0963">Cytoplasm</keyword>
<evidence type="ECO:0000313" key="12">
    <source>
        <dbReference type="Proteomes" id="UP001151234"/>
    </source>
</evidence>
<dbReference type="CDD" id="cd04250">
    <property type="entry name" value="AAK_NAGK-C"/>
    <property type="match status" value="1"/>
</dbReference>
<comment type="catalytic activity">
    <reaction evidence="8 9">
        <text>N-acetyl-L-glutamate + ATP = N-acetyl-L-glutamyl 5-phosphate + ADP</text>
        <dbReference type="Rhea" id="RHEA:14629"/>
        <dbReference type="ChEBI" id="CHEBI:30616"/>
        <dbReference type="ChEBI" id="CHEBI:44337"/>
        <dbReference type="ChEBI" id="CHEBI:57936"/>
        <dbReference type="ChEBI" id="CHEBI:456216"/>
        <dbReference type="EC" id="2.7.2.8"/>
    </reaction>
</comment>
<gene>
    <name evidence="9 11" type="primary">argB</name>
    <name evidence="11" type="ORF">OQ273_18210</name>
</gene>
<accession>A0A9X3UNX3</accession>
<comment type="subcellular location">
    <subcellularLocation>
        <location evidence="9">Cytoplasm</location>
    </subcellularLocation>
</comment>
<keyword evidence="2 9" id="KW-0055">Arginine biosynthesis</keyword>
<dbReference type="Pfam" id="PF00696">
    <property type="entry name" value="AA_kinase"/>
    <property type="match status" value="1"/>
</dbReference>
<dbReference type="Proteomes" id="UP001151234">
    <property type="component" value="Unassembled WGS sequence"/>
</dbReference>
<dbReference type="Gene3D" id="3.40.1160.10">
    <property type="entry name" value="Acetylglutamate kinase-like"/>
    <property type="match status" value="1"/>
</dbReference>
<feature type="site" description="Transition state stabilizer" evidence="9">
    <location>
        <position position="259"/>
    </location>
</feature>
<evidence type="ECO:0000256" key="1">
    <source>
        <dbReference type="ARBA" id="ARBA00004828"/>
    </source>
</evidence>
<feature type="domain" description="Aspartate/glutamate/uridylate kinase" evidence="10">
    <location>
        <begin position="33"/>
        <end position="278"/>
    </location>
</feature>
<feature type="binding site" evidence="9">
    <location>
        <position position="199"/>
    </location>
    <ligand>
        <name>substrate</name>
    </ligand>
</feature>
<dbReference type="EMBL" id="JAPJZI010000001">
    <property type="protein sequence ID" value="MDA5400514.1"/>
    <property type="molecule type" value="Genomic_DNA"/>
</dbReference>
<evidence type="ECO:0000256" key="2">
    <source>
        <dbReference type="ARBA" id="ARBA00022571"/>
    </source>
</evidence>
<proteinExistence type="inferred from homology"/>
<evidence type="ECO:0000256" key="9">
    <source>
        <dbReference type="HAMAP-Rule" id="MF_00082"/>
    </source>
</evidence>
<dbReference type="InterPro" id="IPR036393">
    <property type="entry name" value="AceGlu_kinase-like_sf"/>
</dbReference>
<dbReference type="PIRSF" id="PIRSF000728">
    <property type="entry name" value="NAGK"/>
    <property type="match status" value="1"/>
</dbReference>
<dbReference type="PRINTS" id="PR00474">
    <property type="entry name" value="GLU5KINASE"/>
</dbReference>
<feature type="binding site" evidence="9">
    <location>
        <position position="94"/>
    </location>
    <ligand>
        <name>substrate</name>
    </ligand>
</feature>
<organism evidence="11 12">
    <name type="scientific">Hoeflea prorocentri</name>
    <dbReference type="NCBI Taxonomy" id="1922333"/>
    <lineage>
        <taxon>Bacteria</taxon>
        <taxon>Pseudomonadati</taxon>
        <taxon>Pseudomonadota</taxon>
        <taxon>Alphaproteobacteria</taxon>
        <taxon>Hyphomicrobiales</taxon>
        <taxon>Rhizobiaceae</taxon>
        <taxon>Hoeflea</taxon>
    </lineage>
</organism>
<dbReference type="InterPro" id="IPR001057">
    <property type="entry name" value="Glu/AcGlu_kinase"/>
</dbReference>
<comment type="caution">
    <text evidence="11">The sequence shown here is derived from an EMBL/GenBank/DDBJ whole genome shotgun (WGS) entry which is preliminary data.</text>
</comment>
<dbReference type="GO" id="GO:0005524">
    <property type="term" value="F:ATP binding"/>
    <property type="evidence" value="ECO:0007669"/>
    <property type="project" value="UniProtKB-UniRule"/>
</dbReference>
<comment type="function">
    <text evidence="9">Catalyzes the ATP-dependent phosphorylation of N-acetyl-L-glutamate.</text>
</comment>
<dbReference type="InterPro" id="IPR001048">
    <property type="entry name" value="Asp/Glu/Uridylate_kinase"/>
</dbReference>
<dbReference type="AlphaFoldDB" id="A0A9X3UNX3"/>
<feature type="site" description="Transition state stabilizer" evidence="9">
    <location>
        <position position="37"/>
    </location>
</feature>
<evidence type="ECO:0000256" key="4">
    <source>
        <dbReference type="ARBA" id="ARBA00022679"/>
    </source>
</evidence>
<dbReference type="GO" id="GO:0042450">
    <property type="term" value="P:L-arginine biosynthetic process via ornithine"/>
    <property type="evidence" value="ECO:0007669"/>
    <property type="project" value="UniProtKB-UniRule"/>
</dbReference>
<comment type="similarity">
    <text evidence="9">Belongs to the acetylglutamate kinase family. ArgB subfamily.</text>
</comment>
<dbReference type="GO" id="GO:0005737">
    <property type="term" value="C:cytoplasm"/>
    <property type="evidence" value="ECO:0007669"/>
    <property type="project" value="UniProtKB-SubCell"/>
</dbReference>
<keyword evidence="12" id="KW-1185">Reference proteome</keyword>
<evidence type="ECO:0000256" key="3">
    <source>
        <dbReference type="ARBA" id="ARBA00022605"/>
    </source>
</evidence>
<dbReference type="SUPFAM" id="SSF53633">
    <property type="entry name" value="Carbamate kinase-like"/>
    <property type="match status" value="1"/>
</dbReference>
<keyword evidence="3 9" id="KW-0028">Amino-acid biosynthesis</keyword>
<keyword evidence="7 9" id="KW-0067">ATP-binding</keyword>
<dbReference type="PANTHER" id="PTHR23342">
    <property type="entry name" value="N-ACETYLGLUTAMATE SYNTHASE"/>
    <property type="match status" value="1"/>
</dbReference>
<evidence type="ECO:0000259" key="10">
    <source>
        <dbReference type="Pfam" id="PF00696"/>
    </source>
</evidence>
<dbReference type="PANTHER" id="PTHR23342:SF0">
    <property type="entry name" value="N-ACETYLGLUTAMATE SYNTHASE, MITOCHONDRIAL"/>
    <property type="match status" value="1"/>
</dbReference>
<evidence type="ECO:0000313" key="11">
    <source>
        <dbReference type="EMBL" id="MDA5400514.1"/>
    </source>
</evidence>
<dbReference type="EC" id="2.7.2.8" evidence="9"/>
<feature type="binding site" evidence="9">
    <location>
        <begin position="72"/>
        <end position="73"/>
    </location>
    <ligand>
        <name>substrate</name>
    </ligand>
</feature>
<evidence type="ECO:0000256" key="5">
    <source>
        <dbReference type="ARBA" id="ARBA00022741"/>
    </source>
</evidence>
<dbReference type="InterPro" id="IPR004662">
    <property type="entry name" value="AcgluKinase_fam"/>
</dbReference>
<protein>
    <recommendedName>
        <fullName evidence="9">Acetylglutamate kinase</fullName>
        <ecNumber evidence="9">2.7.2.8</ecNumber>
    </recommendedName>
    <alternativeName>
        <fullName evidence="9">N-acetyl-L-glutamate 5-phosphotransferase</fullName>
    </alternativeName>
    <alternativeName>
        <fullName evidence="9">NAG kinase</fullName>
        <shortName evidence="9">NAGK</shortName>
    </alternativeName>
</protein>
<dbReference type="InterPro" id="IPR037528">
    <property type="entry name" value="ArgB"/>
</dbReference>